<dbReference type="AlphaFoldDB" id="A0A517SCS3"/>
<reference evidence="1 2" key="1">
    <citation type="submission" date="2019-02" db="EMBL/GenBank/DDBJ databases">
        <title>Deep-cultivation of Planctomycetes and their phenomic and genomic characterization uncovers novel biology.</title>
        <authorList>
            <person name="Wiegand S."/>
            <person name="Jogler M."/>
            <person name="Boedeker C."/>
            <person name="Pinto D."/>
            <person name="Vollmers J."/>
            <person name="Rivas-Marin E."/>
            <person name="Kohn T."/>
            <person name="Peeters S.H."/>
            <person name="Heuer A."/>
            <person name="Rast P."/>
            <person name="Oberbeckmann S."/>
            <person name="Bunk B."/>
            <person name="Jeske O."/>
            <person name="Meyerdierks A."/>
            <person name="Storesund J.E."/>
            <person name="Kallscheuer N."/>
            <person name="Luecker S."/>
            <person name="Lage O.M."/>
            <person name="Pohl T."/>
            <person name="Merkel B.J."/>
            <person name="Hornburger P."/>
            <person name="Mueller R.-W."/>
            <person name="Bruemmer F."/>
            <person name="Labrenz M."/>
            <person name="Spormann A.M."/>
            <person name="Op den Camp H."/>
            <person name="Overmann J."/>
            <person name="Amann R."/>
            <person name="Jetten M.S.M."/>
            <person name="Mascher T."/>
            <person name="Medema M.H."/>
            <person name="Devos D.P."/>
            <person name="Kaster A.-K."/>
            <person name="Ovreas L."/>
            <person name="Rohde M."/>
            <person name="Galperin M.Y."/>
            <person name="Jogler C."/>
        </authorList>
    </citation>
    <scope>NUCLEOTIDE SEQUENCE [LARGE SCALE GENOMIC DNA]</scope>
    <source>
        <strain evidence="1 2">Pan44</strain>
    </source>
</reference>
<dbReference type="GO" id="GO:0046872">
    <property type="term" value="F:metal ion binding"/>
    <property type="evidence" value="ECO:0007669"/>
    <property type="project" value="InterPro"/>
</dbReference>
<organism evidence="1 2">
    <name type="scientific">Caulifigura coniformis</name>
    <dbReference type="NCBI Taxonomy" id="2527983"/>
    <lineage>
        <taxon>Bacteria</taxon>
        <taxon>Pseudomonadati</taxon>
        <taxon>Planctomycetota</taxon>
        <taxon>Planctomycetia</taxon>
        <taxon>Planctomycetales</taxon>
        <taxon>Planctomycetaceae</taxon>
        <taxon>Caulifigura</taxon>
    </lineage>
</organism>
<name>A0A517SCS3_9PLAN</name>
<dbReference type="EMBL" id="CP036271">
    <property type="protein sequence ID" value="QDT53924.1"/>
    <property type="molecule type" value="Genomic_DNA"/>
</dbReference>
<dbReference type="SUPFAM" id="SSF55008">
    <property type="entry name" value="HMA, heavy metal-associated domain"/>
    <property type="match status" value="1"/>
</dbReference>
<sequence length="110" mass="11775">MKTFQVMVMSMTLCAVCGFDAISTAGEPQPTIVTVKKLCPTCGKKIVQKLSQMPQVAEATMSVEERTLRVRCAPGGSVSPRAVWEAVESGGEQPVKIQCPAGTFTSKPRE</sequence>
<proteinExistence type="predicted"/>
<keyword evidence="2" id="KW-1185">Reference proteome</keyword>
<gene>
    <name evidence="1" type="ORF">Pan44_19500</name>
</gene>
<dbReference type="InParanoid" id="A0A517SCS3"/>
<dbReference type="Proteomes" id="UP000315700">
    <property type="component" value="Chromosome"/>
</dbReference>
<protein>
    <submittedName>
        <fullName evidence="1">Uncharacterized protein</fullName>
    </submittedName>
</protein>
<evidence type="ECO:0000313" key="2">
    <source>
        <dbReference type="Proteomes" id="UP000315700"/>
    </source>
</evidence>
<dbReference type="OrthoDB" id="279025at2"/>
<accession>A0A517SCS3</accession>
<evidence type="ECO:0000313" key="1">
    <source>
        <dbReference type="EMBL" id="QDT53924.1"/>
    </source>
</evidence>
<dbReference type="Gene3D" id="3.30.70.100">
    <property type="match status" value="1"/>
</dbReference>
<dbReference type="InterPro" id="IPR036163">
    <property type="entry name" value="HMA_dom_sf"/>
</dbReference>
<dbReference type="KEGG" id="ccos:Pan44_19500"/>
<dbReference type="RefSeq" id="WP_145029534.1">
    <property type="nucleotide sequence ID" value="NZ_CP036271.1"/>
</dbReference>